<feature type="transmembrane region" description="Helical" evidence="2">
    <location>
        <begin position="73"/>
        <end position="97"/>
    </location>
</feature>
<evidence type="ECO:0000313" key="4">
    <source>
        <dbReference type="Proteomes" id="UP000609651"/>
    </source>
</evidence>
<evidence type="ECO:0000256" key="1">
    <source>
        <dbReference type="SAM" id="MobiDB-lite"/>
    </source>
</evidence>
<keyword evidence="4" id="KW-1185">Reference proteome</keyword>
<feature type="transmembrane region" description="Helical" evidence="2">
    <location>
        <begin position="118"/>
        <end position="144"/>
    </location>
</feature>
<comment type="caution">
    <text evidence="3">The sequence shown here is derived from an EMBL/GenBank/DDBJ whole genome shotgun (WGS) entry which is preliminary data.</text>
</comment>
<dbReference type="RefSeq" id="WP_171185410.1">
    <property type="nucleotide sequence ID" value="NZ_WTPX01000036.1"/>
</dbReference>
<feature type="region of interest" description="Disordered" evidence="1">
    <location>
        <begin position="31"/>
        <end position="63"/>
    </location>
</feature>
<evidence type="ECO:0000256" key="2">
    <source>
        <dbReference type="SAM" id="Phobius"/>
    </source>
</evidence>
<keyword evidence="2" id="KW-0812">Transmembrane</keyword>
<evidence type="ECO:0000313" key="3">
    <source>
        <dbReference type="EMBL" id="NNJ25422.1"/>
    </source>
</evidence>
<dbReference type="EMBL" id="WTPX01000036">
    <property type="protein sequence ID" value="NNJ25422.1"/>
    <property type="molecule type" value="Genomic_DNA"/>
</dbReference>
<dbReference type="Gene3D" id="2.30.30.380">
    <property type="entry name" value="Zn-finger domain of Sec23/24"/>
    <property type="match status" value="1"/>
</dbReference>
<name>A0ABX1VBD4_9PLAN</name>
<keyword evidence="2" id="KW-0472">Membrane</keyword>
<organism evidence="3 4">
    <name type="scientific">Alienimonas chondri</name>
    <dbReference type="NCBI Taxonomy" id="2681879"/>
    <lineage>
        <taxon>Bacteria</taxon>
        <taxon>Pseudomonadati</taxon>
        <taxon>Planctomycetota</taxon>
        <taxon>Planctomycetia</taxon>
        <taxon>Planctomycetales</taxon>
        <taxon>Planctomycetaceae</taxon>
        <taxon>Alienimonas</taxon>
    </lineage>
</organism>
<dbReference type="Proteomes" id="UP000609651">
    <property type="component" value="Unassembled WGS sequence"/>
</dbReference>
<protein>
    <recommendedName>
        <fullName evidence="5">DUF4190 domain-containing protein</fullName>
    </recommendedName>
</protein>
<accession>A0ABX1VBD4</accession>
<gene>
    <name evidence="3" type="ORF">LzC2_14920</name>
</gene>
<evidence type="ECO:0008006" key="5">
    <source>
        <dbReference type="Google" id="ProtNLM"/>
    </source>
</evidence>
<feature type="compositionally biased region" description="Acidic residues" evidence="1">
    <location>
        <begin position="37"/>
        <end position="49"/>
    </location>
</feature>
<reference evidence="3 4" key="1">
    <citation type="journal article" date="2020" name="Syst. Appl. Microbiol.">
        <title>Alienimonas chondri sp. nov., a novel planctomycete isolated from the biofilm of the red alga Chondrus crispus.</title>
        <authorList>
            <person name="Vitorino I."/>
            <person name="Albuquerque L."/>
            <person name="Wiegand S."/>
            <person name="Kallscheuer N."/>
            <person name="da Costa M.S."/>
            <person name="Lobo-da-Cunha A."/>
            <person name="Jogler C."/>
            <person name="Lage O.M."/>
        </authorList>
    </citation>
    <scope>NUCLEOTIDE SEQUENCE [LARGE SCALE GENOMIC DNA]</scope>
    <source>
        <strain evidence="3 4">LzC2</strain>
    </source>
</reference>
<proteinExistence type="predicted"/>
<keyword evidence="2" id="KW-1133">Transmembrane helix</keyword>
<sequence length="145" mass="15032">MPRPLCPVCGYANPPGAKACEACGEPRPVSERYAADDGPDELFEEDEDDFRAGEDEGDSTGGVIPYKNPPALIAYYLGIGSGFPLIGLPLGIAAFVLGIMGLKKRRANPAVKGSAHAWIGIGCGGFFALLWAAVVVLILISLAAG</sequence>